<feature type="compositionally biased region" description="Basic and acidic residues" evidence="1">
    <location>
        <begin position="159"/>
        <end position="169"/>
    </location>
</feature>
<keyword evidence="3" id="KW-1185">Reference proteome</keyword>
<feature type="compositionally biased region" description="Low complexity" evidence="1">
    <location>
        <begin position="170"/>
        <end position="179"/>
    </location>
</feature>
<gene>
    <name evidence="2" type="ORF">LARSCL_LOCUS21258</name>
</gene>
<sequence length="188" mass="21940">HKQEYNEDKALYDENENKSLLDFSHLTTTRGYIRNDRVNPTSYPVTYARSKFAMKQRGVTDDVINREDENRSDQYISSLTTAKTYIQEVRTVPTSIETSTIMKRTVQKFKDFQREISIPPPKKRTAKKFKNFHQEKINSPIQEEKCPEVQRSPTGKKKQSPDPRRELSKSSKTSNRKTSIPPPKKETV</sequence>
<comment type="caution">
    <text evidence="2">The sequence shown here is derived from an EMBL/GenBank/DDBJ whole genome shotgun (WGS) entry which is preliminary data.</text>
</comment>
<feature type="non-terminal residue" evidence="2">
    <location>
        <position position="1"/>
    </location>
</feature>
<organism evidence="2 3">
    <name type="scientific">Larinioides sclopetarius</name>
    <dbReference type="NCBI Taxonomy" id="280406"/>
    <lineage>
        <taxon>Eukaryota</taxon>
        <taxon>Metazoa</taxon>
        <taxon>Ecdysozoa</taxon>
        <taxon>Arthropoda</taxon>
        <taxon>Chelicerata</taxon>
        <taxon>Arachnida</taxon>
        <taxon>Araneae</taxon>
        <taxon>Araneomorphae</taxon>
        <taxon>Entelegynae</taxon>
        <taxon>Araneoidea</taxon>
        <taxon>Araneidae</taxon>
        <taxon>Larinioides</taxon>
    </lineage>
</organism>
<dbReference type="EMBL" id="CAXIEN010000492">
    <property type="protein sequence ID" value="CAL1299272.1"/>
    <property type="molecule type" value="Genomic_DNA"/>
</dbReference>
<reference evidence="2 3" key="1">
    <citation type="submission" date="2024-04" db="EMBL/GenBank/DDBJ databases">
        <authorList>
            <person name="Rising A."/>
            <person name="Reimegard J."/>
            <person name="Sonavane S."/>
            <person name="Akerstrom W."/>
            <person name="Nylinder S."/>
            <person name="Hedman E."/>
            <person name="Kallberg Y."/>
        </authorList>
    </citation>
    <scope>NUCLEOTIDE SEQUENCE [LARGE SCALE GENOMIC DNA]</scope>
</reference>
<accession>A0AAV2BSW3</accession>
<name>A0AAV2BSW3_9ARAC</name>
<protein>
    <submittedName>
        <fullName evidence="2">Uncharacterized protein</fullName>
    </submittedName>
</protein>
<proteinExistence type="predicted"/>
<feature type="region of interest" description="Disordered" evidence="1">
    <location>
        <begin position="133"/>
        <end position="188"/>
    </location>
</feature>
<evidence type="ECO:0000313" key="3">
    <source>
        <dbReference type="Proteomes" id="UP001497382"/>
    </source>
</evidence>
<feature type="compositionally biased region" description="Basic and acidic residues" evidence="1">
    <location>
        <begin position="133"/>
        <end position="148"/>
    </location>
</feature>
<evidence type="ECO:0000256" key="1">
    <source>
        <dbReference type="SAM" id="MobiDB-lite"/>
    </source>
</evidence>
<evidence type="ECO:0000313" key="2">
    <source>
        <dbReference type="EMBL" id="CAL1299272.1"/>
    </source>
</evidence>
<dbReference type="AlphaFoldDB" id="A0AAV2BSW3"/>
<dbReference type="Proteomes" id="UP001497382">
    <property type="component" value="Unassembled WGS sequence"/>
</dbReference>